<keyword evidence="3 6" id="KW-0547">Nucleotide-binding</keyword>
<evidence type="ECO:0000256" key="3">
    <source>
        <dbReference type="ARBA" id="ARBA00022741"/>
    </source>
</evidence>
<evidence type="ECO:0000256" key="4">
    <source>
        <dbReference type="ARBA" id="ARBA00022777"/>
    </source>
</evidence>
<evidence type="ECO:0000256" key="6">
    <source>
        <dbReference type="PROSITE-ProRule" id="PRU10141"/>
    </source>
</evidence>
<evidence type="ECO:0000256" key="2">
    <source>
        <dbReference type="ARBA" id="ARBA00022679"/>
    </source>
</evidence>
<dbReference type="EMBL" id="LSRX01000245">
    <property type="protein sequence ID" value="OLQ03115.1"/>
    <property type="molecule type" value="Genomic_DNA"/>
</dbReference>
<dbReference type="PROSITE" id="PS00107">
    <property type="entry name" value="PROTEIN_KINASE_ATP"/>
    <property type="match status" value="1"/>
</dbReference>
<keyword evidence="1" id="KW-0723">Serine/threonine-protein kinase</keyword>
<feature type="domain" description="Protein kinase" evidence="8">
    <location>
        <begin position="103"/>
        <end position="431"/>
    </location>
</feature>
<evidence type="ECO:0000256" key="1">
    <source>
        <dbReference type="ARBA" id="ARBA00022527"/>
    </source>
</evidence>
<organism evidence="9 10">
    <name type="scientific">Symbiodinium microadriaticum</name>
    <name type="common">Dinoflagellate</name>
    <name type="synonym">Zooxanthella microadriatica</name>
    <dbReference type="NCBI Taxonomy" id="2951"/>
    <lineage>
        <taxon>Eukaryota</taxon>
        <taxon>Sar</taxon>
        <taxon>Alveolata</taxon>
        <taxon>Dinophyceae</taxon>
        <taxon>Suessiales</taxon>
        <taxon>Symbiodiniaceae</taxon>
        <taxon>Symbiodinium</taxon>
    </lineage>
</organism>
<dbReference type="PANTHER" id="PTHR24058:SF103">
    <property type="entry name" value="SERINE_THREONINE-PROTEIN KINASE PRP4 HOMOLOG"/>
    <property type="match status" value="1"/>
</dbReference>
<dbReference type="Proteomes" id="UP000186817">
    <property type="component" value="Unassembled WGS sequence"/>
</dbReference>
<dbReference type="PROSITE" id="PS00108">
    <property type="entry name" value="PROTEIN_KINASE_ST"/>
    <property type="match status" value="1"/>
</dbReference>
<keyword evidence="10" id="KW-1185">Reference proteome</keyword>
<dbReference type="InterPro" id="IPR011009">
    <property type="entry name" value="Kinase-like_dom_sf"/>
</dbReference>
<keyword evidence="2" id="KW-0808">Transferase</keyword>
<dbReference type="GO" id="GO:0004674">
    <property type="term" value="F:protein serine/threonine kinase activity"/>
    <property type="evidence" value="ECO:0007669"/>
    <property type="project" value="UniProtKB-KW"/>
</dbReference>
<dbReference type="InterPro" id="IPR000719">
    <property type="entry name" value="Prot_kinase_dom"/>
</dbReference>
<dbReference type="Pfam" id="PF00069">
    <property type="entry name" value="Pkinase"/>
    <property type="match status" value="1"/>
</dbReference>
<dbReference type="InterPro" id="IPR050494">
    <property type="entry name" value="Ser_Thr_dual-spec_kinase"/>
</dbReference>
<dbReference type="InterPro" id="IPR008271">
    <property type="entry name" value="Ser/Thr_kinase_AS"/>
</dbReference>
<sequence length="768" mass="85064">MCYPSQSPPLLVQSARDGESKAPEKAKPSQGDASPVSGLKQLGNVDELRKQLEKERNQLRLWIIKAKQEWEEKQDHKGHRGETNDQEYYIASIGETLGPNRDYQAEASIGKGVFSSVFRCKHVGTKTDVALKFVRSNKMMRKAAEKEVETYRKLAKVAAKEDHEGAQYIMLLAPPETFEHQGHLCLVFDLLKCDLRTALTKYGQGKGLPLQTVAQYARQLFLALRCLRKVKLIHGDLKPDNVLITLSKTEIKLCDFGSAMDVGEAVKTPYLQPRYYRAPEVILGIGYDTQIDLWSVGVTLFELSSGKILFTGKSNNSMVRQMLEVSGAFPKRLATKGEFHAKHFNSEGEFLLHDPTSITGIRDILPMKKYEKVRQPVSNMLDQVFKNPPPNSDPKTQERLMPRLGDLVTKLLVLDPAERLTPEDALAHPFFQKDKCSMQDSLIESPSWMCPDERASEEVHGEGEEGSLTPSLYGLSETRLTDGQSDFQVISERIRHRGTWAIMALILLAFLGIVGLTDASSHESGSGALVVDSFLKPVEYRHTLRVCNAYAGDESFSVEIGGINSMMGAPIKYKECQQLNLLKPLARGDRLDFRTEKLPIATFAIDSLPRYDAVMYVVIHRSNSELDPVSFQSHMFAASKDAQVAVLDTYAGDAKAALLLANSTGHWEGTILPFGTAFGVPQGSYQIILSDGSADSKIRARFAAARGESYLVLRTGRGKVGNSTDSGYPQDLVVYPTTEDDVLDLKSGTCCSFASFVVSALALLSFLF</sequence>
<dbReference type="PROSITE" id="PS50011">
    <property type="entry name" value="PROTEIN_KINASE_DOM"/>
    <property type="match status" value="1"/>
</dbReference>
<proteinExistence type="predicted"/>
<comment type="caution">
    <text evidence="9">The sequence shown here is derived from an EMBL/GenBank/DDBJ whole genome shotgun (WGS) entry which is preliminary data.</text>
</comment>
<dbReference type="SUPFAM" id="SSF56112">
    <property type="entry name" value="Protein kinase-like (PK-like)"/>
    <property type="match status" value="1"/>
</dbReference>
<feature type="binding site" evidence="6">
    <location>
        <position position="132"/>
    </location>
    <ligand>
        <name>ATP</name>
        <dbReference type="ChEBI" id="CHEBI:30616"/>
    </ligand>
</feature>
<dbReference type="OrthoDB" id="3967at2759"/>
<dbReference type="GO" id="GO:0005524">
    <property type="term" value="F:ATP binding"/>
    <property type="evidence" value="ECO:0007669"/>
    <property type="project" value="UniProtKB-UniRule"/>
</dbReference>
<gene>
    <name evidence="9" type="primary">PRPF4B</name>
    <name evidence="9" type="ORF">AK812_SmicGene13944</name>
</gene>
<evidence type="ECO:0000256" key="7">
    <source>
        <dbReference type="SAM" id="MobiDB-lite"/>
    </source>
</evidence>
<evidence type="ECO:0000313" key="10">
    <source>
        <dbReference type="Proteomes" id="UP000186817"/>
    </source>
</evidence>
<reference evidence="9 10" key="1">
    <citation type="submission" date="2016-02" db="EMBL/GenBank/DDBJ databases">
        <title>Genome analysis of coral dinoflagellate symbionts highlights evolutionary adaptations to a symbiotic lifestyle.</title>
        <authorList>
            <person name="Aranda M."/>
            <person name="Li Y."/>
            <person name="Liew Y.J."/>
            <person name="Baumgarten S."/>
            <person name="Simakov O."/>
            <person name="Wilson M."/>
            <person name="Piel J."/>
            <person name="Ashoor H."/>
            <person name="Bougouffa S."/>
            <person name="Bajic V.B."/>
            <person name="Ryu T."/>
            <person name="Ravasi T."/>
            <person name="Bayer T."/>
            <person name="Micklem G."/>
            <person name="Kim H."/>
            <person name="Bhak J."/>
            <person name="Lajeunesse T.C."/>
            <person name="Voolstra C.R."/>
        </authorList>
    </citation>
    <scope>NUCLEOTIDE SEQUENCE [LARGE SCALE GENOMIC DNA]</scope>
    <source>
        <strain evidence="9 10">CCMP2467</strain>
    </source>
</reference>
<keyword evidence="5 6" id="KW-0067">ATP-binding</keyword>
<dbReference type="SMART" id="SM00220">
    <property type="entry name" value="S_TKc"/>
    <property type="match status" value="1"/>
</dbReference>
<evidence type="ECO:0000259" key="8">
    <source>
        <dbReference type="PROSITE" id="PS50011"/>
    </source>
</evidence>
<accession>A0A1Q9E6S2</accession>
<dbReference type="PANTHER" id="PTHR24058">
    <property type="entry name" value="DUAL SPECIFICITY PROTEIN KINASE"/>
    <property type="match status" value="1"/>
</dbReference>
<dbReference type="Gene3D" id="1.10.510.10">
    <property type="entry name" value="Transferase(Phosphotransferase) domain 1"/>
    <property type="match status" value="1"/>
</dbReference>
<protein>
    <submittedName>
        <fullName evidence="9">Serine/threonine-protein kinase PRP4-like</fullName>
    </submittedName>
</protein>
<evidence type="ECO:0000313" key="9">
    <source>
        <dbReference type="EMBL" id="OLQ03115.1"/>
    </source>
</evidence>
<feature type="region of interest" description="Disordered" evidence="7">
    <location>
        <begin position="1"/>
        <end position="42"/>
    </location>
</feature>
<feature type="compositionally biased region" description="Basic and acidic residues" evidence="7">
    <location>
        <begin position="16"/>
        <end position="27"/>
    </location>
</feature>
<dbReference type="AlphaFoldDB" id="A0A1Q9E6S2"/>
<evidence type="ECO:0000256" key="5">
    <source>
        <dbReference type="ARBA" id="ARBA00022840"/>
    </source>
</evidence>
<dbReference type="Gene3D" id="3.30.200.20">
    <property type="entry name" value="Phosphorylase Kinase, domain 1"/>
    <property type="match status" value="1"/>
</dbReference>
<name>A0A1Q9E6S2_SYMMI</name>
<dbReference type="InterPro" id="IPR017441">
    <property type="entry name" value="Protein_kinase_ATP_BS"/>
</dbReference>
<keyword evidence="4 9" id="KW-0418">Kinase</keyword>